<protein>
    <submittedName>
        <fullName evidence="11">Putative glycerol-3-phosphate acyltransferase</fullName>
        <ecNumber evidence="11">2.3.1.-</ecNumber>
        <ecNumber evidence="11">2.3.1.15</ecNumber>
    </submittedName>
</protein>
<keyword evidence="3 11" id="KW-0808">Transferase</keyword>
<keyword evidence="8" id="KW-0594">Phospholipid biosynthesis</keyword>
<organism evidence="11">
    <name type="scientific">mine drainage metagenome</name>
    <dbReference type="NCBI Taxonomy" id="410659"/>
    <lineage>
        <taxon>unclassified sequences</taxon>
        <taxon>metagenomes</taxon>
        <taxon>ecological metagenomes</taxon>
    </lineage>
</organism>
<feature type="transmembrane region" description="Helical" evidence="10">
    <location>
        <begin position="77"/>
        <end position="100"/>
    </location>
</feature>
<dbReference type="NCBIfam" id="TIGR00023">
    <property type="entry name" value="glycerol-3-phosphate 1-O-acyltransferase PlsY"/>
    <property type="match status" value="1"/>
</dbReference>
<feature type="transmembrane region" description="Helical" evidence="10">
    <location>
        <begin position="141"/>
        <end position="174"/>
    </location>
</feature>
<dbReference type="SMART" id="SM01207">
    <property type="entry name" value="G3P_acyltransf"/>
    <property type="match status" value="1"/>
</dbReference>
<comment type="caution">
    <text evidence="11">The sequence shown here is derived from an EMBL/GenBank/DDBJ whole genome shotgun (WGS) entry which is preliminary data.</text>
</comment>
<keyword evidence="11" id="KW-0012">Acyltransferase</keyword>
<dbReference type="Pfam" id="PF02660">
    <property type="entry name" value="G3P_acyltransf"/>
    <property type="match status" value="1"/>
</dbReference>
<feature type="transmembrane region" description="Helical" evidence="10">
    <location>
        <begin position="112"/>
        <end position="135"/>
    </location>
</feature>
<dbReference type="InterPro" id="IPR003811">
    <property type="entry name" value="G3P_acylTferase_PlsY"/>
</dbReference>
<dbReference type="PANTHER" id="PTHR30309">
    <property type="entry name" value="INNER MEMBRANE PROTEIN YGIH"/>
    <property type="match status" value="1"/>
</dbReference>
<sequence length="203" mass="21529">MNEFGFVLFAYLLGSISFGIVVSRLFGLPDPRTTGSGNPGATNVLRSGKKTAALLTLLGDAGKGWLAVWLARHFDFSSAWLCAVALAVFIGHLYPVFYGFKGGKGVATAAGILLAISPWLGLSVMATWLLAFYMWRVSSLAALIAAGFAPVYAAAFFGFGLVTATVFVLAILLVWRHRSNIRKLLDGTEAGFGKPEPGDAPPK</sequence>
<dbReference type="EC" id="2.3.1.-" evidence="11"/>
<evidence type="ECO:0000256" key="6">
    <source>
        <dbReference type="ARBA" id="ARBA00023098"/>
    </source>
</evidence>
<keyword evidence="7 10" id="KW-0472">Membrane</keyword>
<dbReference type="GO" id="GO:0004366">
    <property type="term" value="F:glycerol-3-phosphate O-acyltransferase activity"/>
    <property type="evidence" value="ECO:0007669"/>
    <property type="project" value="UniProtKB-EC"/>
</dbReference>
<dbReference type="HAMAP" id="MF_01043">
    <property type="entry name" value="PlsY"/>
    <property type="match status" value="1"/>
</dbReference>
<dbReference type="EMBL" id="MLJW01000369">
    <property type="protein sequence ID" value="OIQ88531.1"/>
    <property type="molecule type" value="Genomic_DNA"/>
</dbReference>
<keyword evidence="1" id="KW-1003">Cell membrane</keyword>
<evidence type="ECO:0000256" key="9">
    <source>
        <dbReference type="ARBA" id="ARBA00023264"/>
    </source>
</evidence>
<dbReference type="EC" id="2.3.1.15" evidence="11"/>
<evidence type="ECO:0000256" key="8">
    <source>
        <dbReference type="ARBA" id="ARBA00023209"/>
    </source>
</evidence>
<evidence type="ECO:0000256" key="10">
    <source>
        <dbReference type="SAM" id="Phobius"/>
    </source>
</evidence>
<name>A0A1J5RFY7_9ZZZZ</name>
<dbReference type="AlphaFoldDB" id="A0A1J5RFY7"/>
<dbReference type="GO" id="GO:0008654">
    <property type="term" value="P:phospholipid biosynthetic process"/>
    <property type="evidence" value="ECO:0007669"/>
    <property type="project" value="UniProtKB-KW"/>
</dbReference>
<keyword evidence="2" id="KW-0444">Lipid biosynthesis</keyword>
<evidence type="ECO:0000256" key="7">
    <source>
        <dbReference type="ARBA" id="ARBA00023136"/>
    </source>
</evidence>
<evidence type="ECO:0000256" key="3">
    <source>
        <dbReference type="ARBA" id="ARBA00022679"/>
    </source>
</evidence>
<evidence type="ECO:0000256" key="2">
    <source>
        <dbReference type="ARBA" id="ARBA00022516"/>
    </source>
</evidence>
<proteinExistence type="inferred from homology"/>
<dbReference type="PANTHER" id="PTHR30309:SF0">
    <property type="entry name" value="GLYCEROL-3-PHOSPHATE ACYLTRANSFERASE-RELATED"/>
    <property type="match status" value="1"/>
</dbReference>
<evidence type="ECO:0000256" key="1">
    <source>
        <dbReference type="ARBA" id="ARBA00022475"/>
    </source>
</evidence>
<gene>
    <name evidence="11" type="primary">plsY_12</name>
    <name evidence="11" type="ORF">GALL_296130</name>
</gene>
<feature type="transmembrane region" description="Helical" evidence="10">
    <location>
        <begin position="6"/>
        <end position="26"/>
    </location>
</feature>
<evidence type="ECO:0000256" key="4">
    <source>
        <dbReference type="ARBA" id="ARBA00022692"/>
    </source>
</evidence>
<keyword evidence="5 10" id="KW-1133">Transmembrane helix</keyword>
<evidence type="ECO:0000256" key="5">
    <source>
        <dbReference type="ARBA" id="ARBA00022989"/>
    </source>
</evidence>
<dbReference type="GO" id="GO:0005886">
    <property type="term" value="C:plasma membrane"/>
    <property type="evidence" value="ECO:0007669"/>
    <property type="project" value="InterPro"/>
</dbReference>
<reference evidence="11" key="1">
    <citation type="submission" date="2016-10" db="EMBL/GenBank/DDBJ databases">
        <title>Sequence of Gallionella enrichment culture.</title>
        <authorList>
            <person name="Poehlein A."/>
            <person name="Muehling M."/>
            <person name="Daniel R."/>
        </authorList>
    </citation>
    <scope>NUCLEOTIDE SEQUENCE</scope>
</reference>
<keyword evidence="9" id="KW-1208">Phospholipid metabolism</keyword>
<evidence type="ECO:0000313" key="11">
    <source>
        <dbReference type="EMBL" id="OIQ88531.1"/>
    </source>
</evidence>
<accession>A0A1J5RFY7</accession>
<dbReference type="GO" id="GO:0043772">
    <property type="term" value="F:acyl-phosphate glycerol-3-phosphate acyltransferase activity"/>
    <property type="evidence" value="ECO:0007669"/>
    <property type="project" value="InterPro"/>
</dbReference>
<keyword evidence="6" id="KW-0443">Lipid metabolism</keyword>
<keyword evidence="4 10" id="KW-0812">Transmembrane</keyword>